<evidence type="ECO:0000313" key="4">
    <source>
        <dbReference type="EMBL" id="CAF1446113.1"/>
    </source>
</evidence>
<dbReference type="Proteomes" id="UP000663877">
    <property type="component" value="Unassembled WGS sequence"/>
</dbReference>
<dbReference type="EMBL" id="CAJNOM010000452">
    <property type="protein sequence ID" value="CAF1446113.1"/>
    <property type="molecule type" value="Genomic_DNA"/>
</dbReference>
<evidence type="ECO:0000313" key="5">
    <source>
        <dbReference type="Proteomes" id="UP000663832"/>
    </source>
</evidence>
<name>A0A813X7U6_9BILA</name>
<proteinExistence type="predicted"/>
<keyword evidence="5" id="KW-1185">Reference proteome</keyword>
<keyword evidence="1" id="KW-0732">Signal</keyword>
<dbReference type="AlphaFoldDB" id="A0A813X7U6"/>
<feature type="chain" id="PRO_5036223469" evidence="1">
    <location>
        <begin position="23"/>
        <end position="125"/>
    </location>
</feature>
<dbReference type="EMBL" id="CAJNOI010000026">
    <property type="protein sequence ID" value="CAF0861039.1"/>
    <property type="molecule type" value="Genomic_DNA"/>
</dbReference>
<protein>
    <submittedName>
        <fullName evidence="2">Uncharacterized protein</fullName>
    </submittedName>
</protein>
<accession>A0A813X7U6</accession>
<organism evidence="2 6">
    <name type="scientific">Adineta steineri</name>
    <dbReference type="NCBI Taxonomy" id="433720"/>
    <lineage>
        <taxon>Eukaryota</taxon>
        <taxon>Metazoa</taxon>
        <taxon>Spiralia</taxon>
        <taxon>Gnathifera</taxon>
        <taxon>Rotifera</taxon>
        <taxon>Eurotatoria</taxon>
        <taxon>Bdelloidea</taxon>
        <taxon>Adinetida</taxon>
        <taxon>Adinetidae</taxon>
        <taxon>Adineta</taxon>
    </lineage>
</organism>
<dbReference type="EMBL" id="CAJNOM010000241">
    <property type="protein sequence ID" value="CAF1273317.1"/>
    <property type="molecule type" value="Genomic_DNA"/>
</dbReference>
<dbReference type="Proteomes" id="UP000663832">
    <property type="component" value="Unassembled WGS sequence"/>
</dbReference>
<dbReference type="OrthoDB" id="10088015at2759"/>
<gene>
    <name evidence="2" type="ORF">BJG266_LOCUS8380</name>
    <name evidence="3" type="ORF">QVE165_LOCUS29718</name>
    <name evidence="4" type="ORF">QVE165_LOCUS39972</name>
</gene>
<evidence type="ECO:0000313" key="6">
    <source>
        <dbReference type="Proteomes" id="UP000663877"/>
    </source>
</evidence>
<reference evidence="2" key="1">
    <citation type="submission" date="2021-02" db="EMBL/GenBank/DDBJ databases">
        <authorList>
            <person name="Nowell W R."/>
        </authorList>
    </citation>
    <scope>NUCLEOTIDE SEQUENCE</scope>
</reference>
<evidence type="ECO:0000313" key="2">
    <source>
        <dbReference type="EMBL" id="CAF0861039.1"/>
    </source>
</evidence>
<evidence type="ECO:0000313" key="3">
    <source>
        <dbReference type="EMBL" id="CAF1273317.1"/>
    </source>
</evidence>
<comment type="caution">
    <text evidence="2">The sequence shown here is derived from an EMBL/GenBank/DDBJ whole genome shotgun (WGS) entry which is preliminary data.</text>
</comment>
<sequence>MNFLTIGFCCFIFCVLQQEIHAIACYTCAAGTDGCGPSFKSNGNGVLPVSVSANIYCGKSVYSANTNVITRTTGATCTAGAGTDGNSYPYTVYCCTTDLCNTASMRKTSIIFASLMAMIGVLLIK</sequence>
<feature type="signal peptide" evidence="1">
    <location>
        <begin position="1"/>
        <end position="22"/>
    </location>
</feature>
<evidence type="ECO:0000256" key="1">
    <source>
        <dbReference type="SAM" id="SignalP"/>
    </source>
</evidence>